<proteinExistence type="inferred from homology"/>
<dbReference type="InterPro" id="IPR050188">
    <property type="entry name" value="RluA_PseudoU_synthase"/>
</dbReference>
<dbReference type="PANTHER" id="PTHR21600:SF87">
    <property type="entry name" value="RNA PSEUDOURIDYLATE SYNTHASE DOMAIN-CONTAINING PROTEIN 1"/>
    <property type="match status" value="1"/>
</dbReference>
<name>A0A9N8H3Y1_9STRA</name>
<dbReference type="Proteomes" id="UP001153069">
    <property type="component" value="Unassembled WGS sequence"/>
</dbReference>
<dbReference type="GO" id="GO:0003723">
    <property type="term" value="F:RNA binding"/>
    <property type="evidence" value="ECO:0007669"/>
    <property type="project" value="InterPro"/>
</dbReference>
<dbReference type="InterPro" id="IPR006145">
    <property type="entry name" value="PsdUridine_synth_RsuA/RluA"/>
</dbReference>
<dbReference type="Pfam" id="PF00849">
    <property type="entry name" value="PseudoU_synth_2"/>
    <property type="match status" value="1"/>
</dbReference>
<feature type="domain" description="Pseudouridine synthase RsuA/RluA-like" evidence="2">
    <location>
        <begin position="203"/>
        <end position="359"/>
    </location>
</feature>
<evidence type="ECO:0000259" key="2">
    <source>
        <dbReference type="Pfam" id="PF00849"/>
    </source>
</evidence>
<evidence type="ECO:0000313" key="4">
    <source>
        <dbReference type="Proteomes" id="UP001153069"/>
    </source>
</evidence>
<dbReference type="EMBL" id="CAICTM010000098">
    <property type="protein sequence ID" value="CAB9501083.1"/>
    <property type="molecule type" value="Genomic_DNA"/>
</dbReference>
<gene>
    <name evidence="3" type="ORF">SEMRO_99_G050910.1</name>
</gene>
<dbReference type="OrthoDB" id="424794at2759"/>
<sequence>MTSSPVYYLSPLLAFELGLRQMLFALIVPLLIICGTGEAFSLSTTSAVLAKGKTSSTQVDIAAPCILGPGTREGFGITHEYPIIPPEGLSLAGVVEESTIERLQLTATNLTIPIAVMLVDPTAFPSLSKARKACRQGRICWKRQQQPEEEDVSLPRKAHVGDRIYPGTILYQQQRISHGSYSALLSNRPLPVHVSVVYEDDALAIVNKPPGMLVYAERGYQRNTLKHTLPYILTPPSQIPLEQHNDTALERPELCHRLDKPTGGLVVVAKTRRAVVHLSRQFEERTVQKTYTAILNGKLTTTSEENWHLAENVMDGKHATTMWRPVRYQSSPLANNQTLTVVELQPKTGRYHQLRRQMAWIHGCPIVGDPLYGGRLPDGKRFGRGLMLCANKICLQHPYYSPRSNGGNNNNQQQQWIQAEIGLPDKFETFLAAHENKWCHRGASFGNENGTDRCRST</sequence>
<dbReference type="AlphaFoldDB" id="A0A9N8H3Y1"/>
<evidence type="ECO:0000313" key="3">
    <source>
        <dbReference type="EMBL" id="CAB9501083.1"/>
    </source>
</evidence>
<keyword evidence="4" id="KW-1185">Reference proteome</keyword>
<reference evidence="3" key="1">
    <citation type="submission" date="2020-06" db="EMBL/GenBank/DDBJ databases">
        <authorList>
            <consortium name="Plant Systems Biology data submission"/>
        </authorList>
    </citation>
    <scope>NUCLEOTIDE SEQUENCE</scope>
    <source>
        <strain evidence="3">D6</strain>
    </source>
</reference>
<dbReference type="PANTHER" id="PTHR21600">
    <property type="entry name" value="MITOCHONDRIAL RNA PSEUDOURIDINE SYNTHASE"/>
    <property type="match status" value="1"/>
</dbReference>
<protein>
    <submittedName>
        <fullName evidence="3">Ribosomal large subunit pseudouridine synthase D</fullName>
    </submittedName>
</protein>
<dbReference type="InterPro" id="IPR020103">
    <property type="entry name" value="PsdUridine_synth_cat_dom_sf"/>
</dbReference>
<comment type="similarity">
    <text evidence="1">Belongs to the pseudouridine synthase RluA family.</text>
</comment>
<accession>A0A9N8H3Y1</accession>
<organism evidence="3 4">
    <name type="scientific">Seminavis robusta</name>
    <dbReference type="NCBI Taxonomy" id="568900"/>
    <lineage>
        <taxon>Eukaryota</taxon>
        <taxon>Sar</taxon>
        <taxon>Stramenopiles</taxon>
        <taxon>Ochrophyta</taxon>
        <taxon>Bacillariophyta</taxon>
        <taxon>Bacillariophyceae</taxon>
        <taxon>Bacillariophycidae</taxon>
        <taxon>Naviculales</taxon>
        <taxon>Naviculaceae</taxon>
        <taxon>Seminavis</taxon>
    </lineage>
</organism>
<comment type="caution">
    <text evidence="3">The sequence shown here is derived from an EMBL/GenBank/DDBJ whole genome shotgun (WGS) entry which is preliminary data.</text>
</comment>
<dbReference type="Gene3D" id="3.30.2350.10">
    <property type="entry name" value="Pseudouridine synthase"/>
    <property type="match status" value="1"/>
</dbReference>
<dbReference type="SUPFAM" id="SSF55120">
    <property type="entry name" value="Pseudouridine synthase"/>
    <property type="match status" value="1"/>
</dbReference>
<dbReference type="CDD" id="cd02869">
    <property type="entry name" value="PseudoU_synth_RluA_like"/>
    <property type="match status" value="1"/>
</dbReference>
<dbReference type="GO" id="GO:0009982">
    <property type="term" value="F:pseudouridine synthase activity"/>
    <property type="evidence" value="ECO:0007669"/>
    <property type="project" value="InterPro"/>
</dbReference>
<evidence type="ECO:0000256" key="1">
    <source>
        <dbReference type="ARBA" id="ARBA00010876"/>
    </source>
</evidence>
<dbReference type="GO" id="GO:0000455">
    <property type="term" value="P:enzyme-directed rRNA pseudouridine synthesis"/>
    <property type="evidence" value="ECO:0007669"/>
    <property type="project" value="TreeGrafter"/>
</dbReference>